<dbReference type="EMBL" id="QETF01000012">
    <property type="protein sequence ID" value="PWG16561.1"/>
    <property type="molecule type" value="Genomic_DNA"/>
</dbReference>
<name>A0A2V1P220_9RHOB</name>
<dbReference type="OrthoDB" id="211933at2"/>
<evidence type="ECO:0000313" key="3">
    <source>
        <dbReference type="EMBL" id="PWG16561.1"/>
    </source>
</evidence>
<feature type="domain" description="PIN" evidence="1">
    <location>
        <begin position="11"/>
        <end position="115"/>
    </location>
</feature>
<dbReference type="RefSeq" id="WP_109389158.1">
    <property type="nucleotide sequence ID" value="NZ_QETF01000012.1"/>
</dbReference>
<dbReference type="AlphaFoldDB" id="A0A2V1P220"/>
<accession>A0A2V1P220</accession>
<sequence length="192" mass="21876">MGHIANPFVAILDACVLYPYRMRDVLLTFAIQGIFRARFTDEIMDEWSRNVIKDMPDTEESVKGQLELITTKFEECFVTGYKPLIASLDLPDPDDRHVLAAGIKSSAQVIVTKNHTDFPEDVLEEFDIITVDPDEFLADAFELFPMEATGALRTLRTRLERPPMDVSEFLLDLTRAGMPRLAAKVREHIEFL</sequence>
<evidence type="ECO:0000259" key="1">
    <source>
        <dbReference type="Pfam" id="PF13470"/>
    </source>
</evidence>
<evidence type="ECO:0000259" key="2">
    <source>
        <dbReference type="Pfam" id="PF26343"/>
    </source>
</evidence>
<keyword evidence="4" id="KW-1185">Reference proteome</keyword>
<dbReference type="Pfam" id="PF13470">
    <property type="entry name" value="PIN_3"/>
    <property type="match status" value="1"/>
</dbReference>
<evidence type="ECO:0000313" key="4">
    <source>
        <dbReference type="Proteomes" id="UP000245293"/>
    </source>
</evidence>
<dbReference type="InterPro" id="IPR058652">
    <property type="entry name" value="VapC50_C"/>
</dbReference>
<organism evidence="3 4">
    <name type="scientific">Salibaculum griseiflavum</name>
    <dbReference type="NCBI Taxonomy" id="1914409"/>
    <lineage>
        <taxon>Bacteria</taxon>
        <taxon>Pseudomonadati</taxon>
        <taxon>Pseudomonadota</taxon>
        <taxon>Alphaproteobacteria</taxon>
        <taxon>Rhodobacterales</taxon>
        <taxon>Roseobacteraceae</taxon>
        <taxon>Salibaculum</taxon>
    </lineage>
</organism>
<dbReference type="InterPro" id="IPR002716">
    <property type="entry name" value="PIN_dom"/>
</dbReference>
<dbReference type="Proteomes" id="UP000245293">
    <property type="component" value="Unassembled WGS sequence"/>
</dbReference>
<protein>
    <submittedName>
        <fullName evidence="3">PIN domain-containing protein</fullName>
    </submittedName>
</protein>
<comment type="caution">
    <text evidence="3">The sequence shown here is derived from an EMBL/GenBank/DDBJ whole genome shotgun (WGS) entry which is preliminary data.</text>
</comment>
<feature type="domain" description="VapC50 C-terminal" evidence="2">
    <location>
        <begin position="133"/>
        <end position="187"/>
    </location>
</feature>
<dbReference type="Pfam" id="PF26343">
    <property type="entry name" value="VapC50_C"/>
    <property type="match status" value="1"/>
</dbReference>
<reference evidence="4" key="1">
    <citation type="submission" date="2018-05" db="EMBL/GenBank/DDBJ databases">
        <authorList>
            <person name="Du Z."/>
            <person name="Wang X."/>
        </authorList>
    </citation>
    <scope>NUCLEOTIDE SEQUENCE [LARGE SCALE GENOMIC DNA]</scope>
    <source>
        <strain evidence="4">WDS4C29</strain>
    </source>
</reference>
<proteinExistence type="predicted"/>
<gene>
    <name evidence="3" type="ORF">DFK10_11385</name>
</gene>